<dbReference type="AlphaFoldDB" id="A0AAV7UV67"/>
<evidence type="ECO:0000256" key="1">
    <source>
        <dbReference type="SAM" id="MobiDB-lite"/>
    </source>
</evidence>
<comment type="caution">
    <text evidence="2">The sequence shown here is derived from an EMBL/GenBank/DDBJ whole genome shotgun (WGS) entry which is preliminary data.</text>
</comment>
<keyword evidence="3" id="KW-1185">Reference proteome</keyword>
<name>A0AAV7UV67_PLEWA</name>
<feature type="compositionally biased region" description="Basic and acidic residues" evidence="1">
    <location>
        <begin position="89"/>
        <end position="102"/>
    </location>
</feature>
<sequence length="113" mass="12531">MGHTRGGSTIRGMVDQEEKTEGRDRREKKERQREDGYRRSLGSPGGKRTRSGPHPVPIQLRRRLAPGSTRVSLPCFRRSVAKPGTGVGHGERRGRWVAEGTKRAQSSQARMGG</sequence>
<dbReference type="EMBL" id="JANPWB010000004">
    <property type="protein sequence ID" value="KAJ1192995.1"/>
    <property type="molecule type" value="Genomic_DNA"/>
</dbReference>
<proteinExistence type="predicted"/>
<dbReference type="Proteomes" id="UP001066276">
    <property type="component" value="Chromosome 2_2"/>
</dbReference>
<organism evidence="2 3">
    <name type="scientific">Pleurodeles waltl</name>
    <name type="common">Iberian ribbed newt</name>
    <dbReference type="NCBI Taxonomy" id="8319"/>
    <lineage>
        <taxon>Eukaryota</taxon>
        <taxon>Metazoa</taxon>
        <taxon>Chordata</taxon>
        <taxon>Craniata</taxon>
        <taxon>Vertebrata</taxon>
        <taxon>Euteleostomi</taxon>
        <taxon>Amphibia</taxon>
        <taxon>Batrachia</taxon>
        <taxon>Caudata</taxon>
        <taxon>Salamandroidea</taxon>
        <taxon>Salamandridae</taxon>
        <taxon>Pleurodelinae</taxon>
        <taxon>Pleurodeles</taxon>
    </lineage>
</organism>
<feature type="compositionally biased region" description="Basic and acidic residues" evidence="1">
    <location>
        <begin position="14"/>
        <end position="38"/>
    </location>
</feature>
<protein>
    <submittedName>
        <fullName evidence="2">Uncharacterized protein</fullName>
    </submittedName>
</protein>
<gene>
    <name evidence="2" type="ORF">NDU88_002301</name>
</gene>
<evidence type="ECO:0000313" key="2">
    <source>
        <dbReference type="EMBL" id="KAJ1192995.1"/>
    </source>
</evidence>
<feature type="compositionally biased region" description="Polar residues" evidence="1">
    <location>
        <begin position="103"/>
        <end position="113"/>
    </location>
</feature>
<evidence type="ECO:0000313" key="3">
    <source>
        <dbReference type="Proteomes" id="UP001066276"/>
    </source>
</evidence>
<feature type="region of interest" description="Disordered" evidence="1">
    <location>
        <begin position="1"/>
        <end position="113"/>
    </location>
</feature>
<reference evidence="2" key="1">
    <citation type="journal article" date="2022" name="bioRxiv">
        <title>Sequencing and chromosome-scale assembly of the giantPleurodeles waltlgenome.</title>
        <authorList>
            <person name="Brown T."/>
            <person name="Elewa A."/>
            <person name="Iarovenko S."/>
            <person name="Subramanian E."/>
            <person name="Araus A.J."/>
            <person name="Petzold A."/>
            <person name="Susuki M."/>
            <person name="Suzuki K.-i.T."/>
            <person name="Hayashi T."/>
            <person name="Toyoda A."/>
            <person name="Oliveira C."/>
            <person name="Osipova E."/>
            <person name="Leigh N.D."/>
            <person name="Simon A."/>
            <person name="Yun M.H."/>
        </authorList>
    </citation>
    <scope>NUCLEOTIDE SEQUENCE</scope>
    <source>
        <strain evidence="2">20211129_DDA</strain>
        <tissue evidence="2">Liver</tissue>
    </source>
</reference>
<accession>A0AAV7UV67</accession>